<feature type="region of interest" description="Disordered" evidence="1">
    <location>
        <begin position="1"/>
        <end position="26"/>
    </location>
</feature>
<accession>A0ABT6MMY4</accession>
<keyword evidence="3" id="KW-1185">Reference proteome</keyword>
<feature type="compositionally biased region" description="Basic residues" evidence="1">
    <location>
        <begin position="1"/>
        <end position="11"/>
    </location>
</feature>
<sequence length="100" mass="11048">MRVLQGHRRRANDRSHDRGHQGREPLRYGLSDARLFTTIATVEGEPDSTFSTLTGVGQYDGRVLAGQFTTHGKVEGAVINVAGNWWNILACKALNEGQQQ</sequence>
<evidence type="ECO:0000256" key="1">
    <source>
        <dbReference type="SAM" id="MobiDB-lite"/>
    </source>
</evidence>
<dbReference type="EMBL" id="JARXVC010000035">
    <property type="protein sequence ID" value="MDH6285039.1"/>
    <property type="molecule type" value="Genomic_DNA"/>
</dbReference>
<gene>
    <name evidence="2" type="ORF">M2280_006303</name>
</gene>
<comment type="caution">
    <text evidence="2">The sequence shown here is derived from an EMBL/GenBank/DDBJ whole genome shotgun (WGS) entry which is preliminary data.</text>
</comment>
<feature type="compositionally biased region" description="Basic and acidic residues" evidence="1">
    <location>
        <begin position="12"/>
        <end position="26"/>
    </location>
</feature>
<dbReference type="Proteomes" id="UP001160334">
    <property type="component" value="Unassembled WGS sequence"/>
</dbReference>
<organism evidence="2 3">
    <name type="scientific">Prescottella agglutinans</name>
    <dbReference type="NCBI Taxonomy" id="1644129"/>
    <lineage>
        <taxon>Bacteria</taxon>
        <taxon>Bacillati</taxon>
        <taxon>Actinomycetota</taxon>
        <taxon>Actinomycetes</taxon>
        <taxon>Mycobacteriales</taxon>
        <taxon>Nocardiaceae</taxon>
        <taxon>Prescottella</taxon>
    </lineage>
</organism>
<reference evidence="2 3" key="1">
    <citation type="submission" date="2023-04" db="EMBL/GenBank/DDBJ databases">
        <title>Forest soil microbial communities from Buena Vista Peninsula, Colon Province, Panama.</title>
        <authorList>
            <person name="Bouskill N."/>
        </authorList>
    </citation>
    <scope>NUCLEOTIDE SEQUENCE [LARGE SCALE GENOMIC DNA]</scope>
    <source>
        <strain evidence="2 3">CFH S0262</strain>
    </source>
</reference>
<evidence type="ECO:0000313" key="3">
    <source>
        <dbReference type="Proteomes" id="UP001160334"/>
    </source>
</evidence>
<proteinExistence type="predicted"/>
<protein>
    <submittedName>
        <fullName evidence="2">Uncharacterized protein</fullName>
    </submittedName>
</protein>
<evidence type="ECO:0000313" key="2">
    <source>
        <dbReference type="EMBL" id="MDH6285039.1"/>
    </source>
</evidence>
<name>A0ABT6MMY4_9NOCA</name>